<sequence length="32" mass="3674">MIKKKCNRAMKLLVPPCKEPVLTLHLRVGNNQ</sequence>
<dbReference type="AlphaFoldDB" id="A0A0E9V715"/>
<name>A0A0E9V715_ANGAN</name>
<proteinExistence type="predicted"/>
<accession>A0A0E9V715</accession>
<evidence type="ECO:0000313" key="1">
    <source>
        <dbReference type="EMBL" id="JAH73043.1"/>
    </source>
</evidence>
<organism evidence="1">
    <name type="scientific">Anguilla anguilla</name>
    <name type="common">European freshwater eel</name>
    <name type="synonym">Muraena anguilla</name>
    <dbReference type="NCBI Taxonomy" id="7936"/>
    <lineage>
        <taxon>Eukaryota</taxon>
        <taxon>Metazoa</taxon>
        <taxon>Chordata</taxon>
        <taxon>Craniata</taxon>
        <taxon>Vertebrata</taxon>
        <taxon>Euteleostomi</taxon>
        <taxon>Actinopterygii</taxon>
        <taxon>Neopterygii</taxon>
        <taxon>Teleostei</taxon>
        <taxon>Anguilliformes</taxon>
        <taxon>Anguillidae</taxon>
        <taxon>Anguilla</taxon>
    </lineage>
</organism>
<reference evidence="1" key="1">
    <citation type="submission" date="2014-11" db="EMBL/GenBank/DDBJ databases">
        <authorList>
            <person name="Amaro Gonzalez C."/>
        </authorList>
    </citation>
    <scope>NUCLEOTIDE SEQUENCE</scope>
</reference>
<protein>
    <submittedName>
        <fullName evidence="1">Uncharacterized protein</fullName>
    </submittedName>
</protein>
<dbReference type="EMBL" id="GBXM01035534">
    <property type="protein sequence ID" value="JAH73043.1"/>
    <property type="molecule type" value="Transcribed_RNA"/>
</dbReference>
<reference evidence="1" key="2">
    <citation type="journal article" date="2015" name="Fish Shellfish Immunol.">
        <title>Early steps in the European eel (Anguilla anguilla)-Vibrio vulnificus interaction in the gills: Role of the RtxA13 toxin.</title>
        <authorList>
            <person name="Callol A."/>
            <person name="Pajuelo D."/>
            <person name="Ebbesson L."/>
            <person name="Teles M."/>
            <person name="MacKenzie S."/>
            <person name="Amaro C."/>
        </authorList>
    </citation>
    <scope>NUCLEOTIDE SEQUENCE</scope>
</reference>